<name>A0ABT7NQ41_9SPHI</name>
<keyword evidence="2" id="KW-1185">Reference proteome</keyword>
<evidence type="ECO:0008006" key="3">
    <source>
        <dbReference type="Google" id="ProtNLM"/>
    </source>
</evidence>
<reference evidence="1" key="2">
    <citation type="journal article" date="2022" name="Sci. Total Environ.">
        <title>Prevalence, transmission, and molecular epidemiology of tet(X)-positive bacteria among humans, animals, and environmental niches in China: An epidemiological, and genomic-based study.</title>
        <authorList>
            <person name="Dong N."/>
            <person name="Zeng Y."/>
            <person name="Cai C."/>
            <person name="Sun C."/>
            <person name="Lu J."/>
            <person name="Liu C."/>
            <person name="Zhou H."/>
            <person name="Sun Q."/>
            <person name="Shu L."/>
            <person name="Wang H."/>
            <person name="Wang Y."/>
            <person name="Wang S."/>
            <person name="Wu C."/>
            <person name="Chan E.W."/>
            <person name="Chen G."/>
            <person name="Shen Z."/>
            <person name="Chen S."/>
            <person name="Zhang R."/>
        </authorList>
    </citation>
    <scope>NUCLEOTIDE SEQUENCE</scope>
    <source>
        <strain evidence="1">R1692</strain>
    </source>
</reference>
<reference evidence="1" key="1">
    <citation type="submission" date="2020-06" db="EMBL/GenBank/DDBJ databases">
        <authorList>
            <person name="Dong N."/>
        </authorList>
    </citation>
    <scope>NUCLEOTIDE SEQUENCE</scope>
    <source>
        <strain evidence="1">R1692</strain>
    </source>
</reference>
<dbReference type="EMBL" id="JACAGK010000044">
    <property type="protein sequence ID" value="MDM1049362.1"/>
    <property type="molecule type" value="Genomic_DNA"/>
</dbReference>
<gene>
    <name evidence="1" type="ORF">HX018_14055</name>
</gene>
<organism evidence="1 2">
    <name type="scientific">Sphingobacterium hotanense</name>
    <dbReference type="NCBI Taxonomy" id="649196"/>
    <lineage>
        <taxon>Bacteria</taxon>
        <taxon>Pseudomonadati</taxon>
        <taxon>Bacteroidota</taxon>
        <taxon>Sphingobacteriia</taxon>
        <taxon>Sphingobacteriales</taxon>
        <taxon>Sphingobacteriaceae</taxon>
        <taxon>Sphingobacterium</taxon>
    </lineage>
</organism>
<sequence>MDLPYQEKAQLVLKSFVDHEFNPLGPYSPQSFHSNIKMRDKVGRQIASLLLELKSYGLLESDSNVTLENRLFYITGKGISILRKWWD</sequence>
<comment type="caution">
    <text evidence="1">The sequence shown here is derived from an EMBL/GenBank/DDBJ whole genome shotgun (WGS) entry which is preliminary data.</text>
</comment>
<dbReference type="Proteomes" id="UP001170954">
    <property type="component" value="Unassembled WGS sequence"/>
</dbReference>
<evidence type="ECO:0000313" key="2">
    <source>
        <dbReference type="Proteomes" id="UP001170954"/>
    </source>
</evidence>
<dbReference type="RefSeq" id="WP_286651804.1">
    <property type="nucleotide sequence ID" value="NZ_JACAGK010000044.1"/>
</dbReference>
<evidence type="ECO:0000313" key="1">
    <source>
        <dbReference type="EMBL" id="MDM1049362.1"/>
    </source>
</evidence>
<proteinExistence type="predicted"/>
<protein>
    <recommendedName>
        <fullName evidence="3">ArnR1-like winged helix-turn-helix domain-containing protein</fullName>
    </recommendedName>
</protein>
<accession>A0ABT7NQ41</accession>